<evidence type="ECO:0000256" key="6">
    <source>
        <dbReference type="ARBA" id="ARBA00022989"/>
    </source>
</evidence>
<reference evidence="10" key="1">
    <citation type="journal article" date="2014" name="Front. Microbiol.">
        <title>High frequency of phylogenetically diverse reductive dehalogenase-homologous genes in deep subseafloor sedimentary metagenomes.</title>
        <authorList>
            <person name="Kawai M."/>
            <person name="Futagami T."/>
            <person name="Toyoda A."/>
            <person name="Takaki Y."/>
            <person name="Nishi S."/>
            <person name="Hori S."/>
            <person name="Arai W."/>
            <person name="Tsubouchi T."/>
            <person name="Morono Y."/>
            <person name="Uchiyama I."/>
            <person name="Ito T."/>
            <person name="Fujiyama A."/>
            <person name="Inagaki F."/>
            <person name="Takami H."/>
        </authorList>
    </citation>
    <scope>NUCLEOTIDE SEQUENCE</scope>
    <source>
        <strain evidence="10">Expedition CK06-06</strain>
    </source>
</reference>
<dbReference type="InterPro" id="IPR055348">
    <property type="entry name" value="DctQ"/>
</dbReference>
<name>X1B199_9ZZZZ</name>
<dbReference type="EMBL" id="BART01010419">
    <property type="protein sequence ID" value="GAG88725.1"/>
    <property type="molecule type" value="Genomic_DNA"/>
</dbReference>
<evidence type="ECO:0000256" key="1">
    <source>
        <dbReference type="ARBA" id="ARBA00004429"/>
    </source>
</evidence>
<dbReference type="GO" id="GO:0005886">
    <property type="term" value="C:plasma membrane"/>
    <property type="evidence" value="ECO:0007669"/>
    <property type="project" value="UniProtKB-SubCell"/>
</dbReference>
<evidence type="ECO:0000256" key="3">
    <source>
        <dbReference type="ARBA" id="ARBA00022475"/>
    </source>
</evidence>
<proteinExistence type="predicted"/>
<dbReference type="PANTHER" id="PTHR35011">
    <property type="entry name" value="2,3-DIKETO-L-GULONATE TRAP TRANSPORTER SMALL PERMEASE PROTEIN YIAM"/>
    <property type="match status" value="1"/>
</dbReference>
<keyword evidence="6 8" id="KW-1133">Transmembrane helix</keyword>
<dbReference type="PANTHER" id="PTHR35011:SF10">
    <property type="entry name" value="TRAP TRANSPORTER SMALL PERMEASE PROTEIN"/>
    <property type="match status" value="1"/>
</dbReference>
<feature type="transmembrane region" description="Helical" evidence="8">
    <location>
        <begin position="102"/>
        <end position="127"/>
    </location>
</feature>
<evidence type="ECO:0000256" key="5">
    <source>
        <dbReference type="ARBA" id="ARBA00022692"/>
    </source>
</evidence>
<feature type="transmembrane region" description="Helical" evidence="8">
    <location>
        <begin position="27"/>
        <end position="48"/>
    </location>
</feature>
<feature type="transmembrane region" description="Helical" evidence="8">
    <location>
        <begin position="63"/>
        <end position="81"/>
    </location>
</feature>
<dbReference type="InterPro" id="IPR007387">
    <property type="entry name" value="TRAP_DctQ"/>
</dbReference>
<keyword evidence="3" id="KW-1003">Cell membrane</keyword>
<evidence type="ECO:0000256" key="2">
    <source>
        <dbReference type="ARBA" id="ARBA00022448"/>
    </source>
</evidence>
<keyword evidence="5 8" id="KW-0812">Transmembrane</keyword>
<feature type="transmembrane region" description="Helical" evidence="8">
    <location>
        <begin position="147"/>
        <end position="167"/>
    </location>
</feature>
<evidence type="ECO:0000256" key="7">
    <source>
        <dbReference type="ARBA" id="ARBA00023136"/>
    </source>
</evidence>
<evidence type="ECO:0000256" key="8">
    <source>
        <dbReference type="SAM" id="Phobius"/>
    </source>
</evidence>
<evidence type="ECO:0000256" key="4">
    <source>
        <dbReference type="ARBA" id="ARBA00022519"/>
    </source>
</evidence>
<keyword evidence="7 8" id="KW-0472">Membrane</keyword>
<protein>
    <recommendedName>
        <fullName evidence="9">Tripartite ATP-independent periplasmic transporters DctQ component domain-containing protein</fullName>
    </recommendedName>
</protein>
<dbReference type="GO" id="GO:0015740">
    <property type="term" value="P:C4-dicarboxylate transport"/>
    <property type="evidence" value="ECO:0007669"/>
    <property type="project" value="TreeGrafter"/>
</dbReference>
<gene>
    <name evidence="10" type="ORF">S01H4_22665</name>
</gene>
<evidence type="ECO:0000259" key="9">
    <source>
        <dbReference type="Pfam" id="PF04290"/>
    </source>
</evidence>
<evidence type="ECO:0000313" key="10">
    <source>
        <dbReference type="EMBL" id="GAG88725.1"/>
    </source>
</evidence>
<feature type="domain" description="Tripartite ATP-independent periplasmic transporters DctQ component" evidence="9">
    <location>
        <begin position="41"/>
        <end position="170"/>
    </location>
</feature>
<comment type="subcellular location">
    <subcellularLocation>
        <location evidence="1">Cell inner membrane</location>
        <topology evidence="1">Multi-pass membrane protein</topology>
    </subcellularLocation>
</comment>
<feature type="non-terminal residue" evidence="10">
    <location>
        <position position="179"/>
    </location>
</feature>
<keyword evidence="4" id="KW-0997">Cell inner membrane</keyword>
<dbReference type="Pfam" id="PF04290">
    <property type="entry name" value="DctQ"/>
    <property type="match status" value="1"/>
</dbReference>
<accession>X1B199</accession>
<organism evidence="10">
    <name type="scientific">marine sediment metagenome</name>
    <dbReference type="NCBI Taxonomy" id="412755"/>
    <lineage>
        <taxon>unclassified sequences</taxon>
        <taxon>metagenomes</taxon>
        <taxon>ecological metagenomes</taxon>
    </lineage>
</organism>
<comment type="caution">
    <text evidence="10">The sequence shown here is derived from an EMBL/GenBank/DDBJ whole genome shotgun (WGS) entry which is preliminary data.</text>
</comment>
<dbReference type="AlphaFoldDB" id="X1B199"/>
<sequence length="179" mass="20394">MKPEGHEDTIHKVDRILDKVTDIASKALLAPCVVLLVAWVFLIGAYVFGRAIFNVKWLFVEEFTEYWLVMVAFFALAYTLRTGGHITIDIVTRFLSKRVRNILAMITGLLALGFAGYLLQAGVDWFWTAWVGHKLSWYASSVPLWPYYSFIPIGLAVLCLALLHELYRSAIRLVRGEKQ</sequence>
<dbReference type="GO" id="GO:0022857">
    <property type="term" value="F:transmembrane transporter activity"/>
    <property type="evidence" value="ECO:0007669"/>
    <property type="project" value="TreeGrafter"/>
</dbReference>
<keyword evidence="2" id="KW-0813">Transport</keyword>